<dbReference type="EMBL" id="FNHU01000001">
    <property type="protein sequence ID" value="SDM29890.1"/>
    <property type="molecule type" value="Genomic_DNA"/>
</dbReference>
<protein>
    <submittedName>
        <fullName evidence="3">Uncharacterized protein</fullName>
    </submittedName>
</protein>
<keyword evidence="2" id="KW-1133">Transmembrane helix</keyword>
<dbReference type="Proteomes" id="UP000199671">
    <property type="component" value="Unassembled WGS sequence"/>
</dbReference>
<keyword evidence="2" id="KW-0472">Membrane</keyword>
<reference evidence="3 4" key="1">
    <citation type="submission" date="2016-10" db="EMBL/GenBank/DDBJ databases">
        <authorList>
            <person name="de Groot N.N."/>
        </authorList>
    </citation>
    <scope>NUCLEOTIDE SEQUENCE [LARGE SCALE GENOMIC DNA]</scope>
    <source>
        <strain evidence="3 4">KPR-7B</strain>
    </source>
</reference>
<dbReference type="AlphaFoldDB" id="A0A1G9S3N8"/>
<feature type="transmembrane region" description="Helical" evidence="2">
    <location>
        <begin position="203"/>
        <end position="227"/>
    </location>
</feature>
<name>A0A1G9S3N8_9ACTO</name>
<evidence type="ECO:0000256" key="2">
    <source>
        <dbReference type="SAM" id="Phobius"/>
    </source>
</evidence>
<keyword evidence="2" id="KW-0812">Transmembrane</keyword>
<evidence type="ECO:0000313" key="3">
    <source>
        <dbReference type="EMBL" id="SDM29890.1"/>
    </source>
</evidence>
<feature type="transmembrane region" description="Helical" evidence="2">
    <location>
        <begin position="86"/>
        <end position="110"/>
    </location>
</feature>
<evidence type="ECO:0000313" key="4">
    <source>
        <dbReference type="Proteomes" id="UP000199671"/>
    </source>
</evidence>
<gene>
    <name evidence="3" type="ORF">SAMN04487766_101266</name>
</gene>
<feature type="region of interest" description="Disordered" evidence="1">
    <location>
        <begin position="53"/>
        <end position="80"/>
    </location>
</feature>
<dbReference type="OrthoDB" id="3253053at2"/>
<proteinExistence type="predicted"/>
<accession>A0A1G9S3N8</accession>
<dbReference type="RefSeq" id="WP_092607132.1">
    <property type="nucleotide sequence ID" value="NZ_FNHU01000001.1"/>
</dbReference>
<organism evidence="3 4">
    <name type="scientific">Actinomyces ruminicola</name>
    <dbReference type="NCBI Taxonomy" id="332524"/>
    <lineage>
        <taxon>Bacteria</taxon>
        <taxon>Bacillati</taxon>
        <taxon>Actinomycetota</taxon>
        <taxon>Actinomycetes</taxon>
        <taxon>Actinomycetales</taxon>
        <taxon>Actinomycetaceae</taxon>
        <taxon>Actinomyces</taxon>
    </lineage>
</organism>
<sequence length="233" mass="23198">MAAYETEDGEPRYGKRLSPEELAAYLREQGVEQPGGSGLAAGQVPAASADDAFRRRTGGAPGVAPSGRWGGGSGGPTPRRPHRWRILGVGLVLMLVLPPLLLVAGVMAAVDGSLTQGTPLGEGGAVYLEAGTAAGLYGTSATATTGCAVSDPDGVSVILDTPEAGVPYATFTARQSGAYTVSCPAGTSGLVVGPPMNFDRIPLAAVLILGAGACGVVGLVTTVVGAARARRAD</sequence>
<evidence type="ECO:0000256" key="1">
    <source>
        <dbReference type="SAM" id="MobiDB-lite"/>
    </source>
</evidence>